<dbReference type="HOGENOM" id="CLU_2781018_0_0_1"/>
<dbReference type="AlphaFoldDB" id="A0A061GXI1"/>
<protein>
    <submittedName>
        <fullName evidence="1">Uncharacterized protein</fullName>
    </submittedName>
</protein>
<keyword evidence="2" id="KW-1185">Reference proteome</keyword>
<organism evidence="1 2">
    <name type="scientific">Theobroma cacao</name>
    <name type="common">Cacao</name>
    <name type="synonym">Cocoa</name>
    <dbReference type="NCBI Taxonomy" id="3641"/>
    <lineage>
        <taxon>Eukaryota</taxon>
        <taxon>Viridiplantae</taxon>
        <taxon>Streptophyta</taxon>
        <taxon>Embryophyta</taxon>
        <taxon>Tracheophyta</taxon>
        <taxon>Spermatophyta</taxon>
        <taxon>Magnoliopsida</taxon>
        <taxon>eudicotyledons</taxon>
        <taxon>Gunneridae</taxon>
        <taxon>Pentapetalae</taxon>
        <taxon>rosids</taxon>
        <taxon>malvids</taxon>
        <taxon>Malvales</taxon>
        <taxon>Malvaceae</taxon>
        <taxon>Byttnerioideae</taxon>
        <taxon>Theobroma</taxon>
    </lineage>
</organism>
<proteinExistence type="predicted"/>
<dbReference type="Proteomes" id="UP000026915">
    <property type="component" value="Chromosome 9"/>
</dbReference>
<gene>
    <name evidence="1" type="ORF">TCM_039080</name>
</gene>
<accession>A0A061GXI1</accession>
<dbReference type="EMBL" id="CM001887">
    <property type="protein sequence ID" value="EOY31819.1"/>
    <property type="molecule type" value="Genomic_DNA"/>
</dbReference>
<evidence type="ECO:0000313" key="1">
    <source>
        <dbReference type="EMBL" id="EOY31819.1"/>
    </source>
</evidence>
<sequence length="69" mass="8137">MRSCNIQKFHLMMESFTGFACESKLPLEEVHPLHLSPSYVTKIFQCLNEWNDLSAAWTIKQHVFKPLKR</sequence>
<dbReference type="Gramene" id="EOY31819">
    <property type="protein sequence ID" value="EOY31819"/>
    <property type="gene ID" value="TCM_039080"/>
</dbReference>
<name>A0A061GXI1_THECC</name>
<dbReference type="InParanoid" id="A0A061GXI1"/>
<reference evidence="1 2" key="1">
    <citation type="journal article" date="2013" name="Genome Biol.">
        <title>The genome sequence of the most widely cultivated cacao type and its use to identify candidate genes regulating pod color.</title>
        <authorList>
            <person name="Motamayor J.C."/>
            <person name="Mockaitis K."/>
            <person name="Schmutz J."/>
            <person name="Haiminen N."/>
            <person name="Iii D.L."/>
            <person name="Cornejo O."/>
            <person name="Findley S.D."/>
            <person name="Zheng P."/>
            <person name="Utro F."/>
            <person name="Royaert S."/>
            <person name="Saski C."/>
            <person name="Jenkins J."/>
            <person name="Podicheti R."/>
            <person name="Zhao M."/>
            <person name="Scheffler B.E."/>
            <person name="Stack J.C."/>
            <person name="Feltus F.A."/>
            <person name="Mustiga G.M."/>
            <person name="Amores F."/>
            <person name="Phillips W."/>
            <person name="Marelli J.P."/>
            <person name="May G.D."/>
            <person name="Shapiro H."/>
            <person name="Ma J."/>
            <person name="Bustamante C.D."/>
            <person name="Schnell R.J."/>
            <person name="Main D."/>
            <person name="Gilbert D."/>
            <person name="Parida L."/>
            <person name="Kuhn D.N."/>
        </authorList>
    </citation>
    <scope>NUCLEOTIDE SEQUENCE [LARGE SCALE GENOMIC DNA]</scope>
    <source>
        <strain evidence="2">cv. Matina 1-6</strain>
    </source>
</reference>
<evidence type="ECO:0000313" key="2">
    <source>
        <dbReference type="Proteomes" id="UP000026915"/>
    </source>
</evidence>